<dbReference type="Gene3D" id="3.60.15.10">
    <property type="entry name" value="Ribonuclease Z/Hydroxyacylglutathione hydrolase-like"/>
    <property type="match status" value="1"/>
</dbReference>
<dbReference type="RefSeq" id="WP_091729813.1">
    <property type="nucleotide sequence ID" value="NZ_FNQE01000017.1"/>
</dbReference>
<organism evidence="4 5">
    <name type="scientific">Proteiniborus ethanoligenes</name>
    <dbReference type="NCBI Taxonomy" id="415015"/>
    <lineage>
        <taxon>Bacteria</taxon>
        <taxon>Bacillati</taxon>
        <taxon>Bacillota</taxon>
        <taxon>Clostridia</taxon>
        <taxon>Eubacteriales</taxon>
        <taxon>Proteiniborus</taxon>
    </lineage>
</organism>
<name>A0A1H3PXV6_9FIRM</name>
<comment type="similarity">
    <text evidence="2">Belongs to the UPF0173 family.</text>
</comment>
<evidence type="ECO:0000256" key="1">
    <source>
        <dbReference type="ARBA" id="ARBA00022801"/>
    </source>
</evidence>
<evidence type="ECO:0000313" key="5">
    <source>
        <dbReference type="Proteomes" id="UP000198625"/>
    </source>
</evidence>
<dbReference type="STRING" id="415015.SAMN05660462_01679"/>
<evidence type="ECO:0000313" key="4">
    <source>
        <dbReference type="EMBL" id="SDZ05768.1"/>
    </source>
</evidence>
<dbReference type="SUPFAM" id="SSF56281">
    <property type="entry name" value="Metallo-hydrolase/oxidoreductase"/>
    <property type="match status" value="1"/>
</dbReference>
<proteinExistence type="inferred from homology"/>
<dbReference type="GO" id="GO:0016787">
    <property type="term" value="F:hydrolase activity"/>
    <property type="evidence" value="ECO:0007669"/>
    <property type="project" value="UniProtKB-UniRule"/>
</dbReference>
<keyword evidence="1 2" id="KW-0378">Hydrolase</keyword>
<dbReference type="Proteomes" id="UP000198625">
    <property type="component" value="Unassembled WGS sequence"/>
</dbReference>
<dbReference type="InterPro" id="IPR001279">
    <property type="entry name" value="Metallo-B-lactamas"/>
</dbReference>
<dbReference type="HAMAP" id="MF_00457">
    <property type="entry name" value="UPF0173"/>
    <property type="match status" value="1"/>
</dbReference>
<gene>
    <name evidence="4" type="ORF">SAMN05660462_01679</name>
</gene>
<dbReference type="PANTHER" id="PTHR43546:SF3">
    <property type="entry name" value="UPF0173 METAL-DEPENDENT HYDROLASE MJ1163"/>
    <property type="match status" value="1"/>
</dbReference>
<dbReference type="SMART" id="SM00849">
    <property type="entry name" value="Lactamase_B"/>
    <property type="match status" value="1"/>
</dbReference>
<feature type="domain" description="Metallo-beta-lactamase" evidence="3">
    <location>
        <begin position="7"/>
        <end position="191"/>
    </location>
</feature>
<keyword evidence="5" id="KW-1185">Reference proteome</keyword>
<evidence type="ECO:0000256" key="2">
    <source>
        <dbReference type="HAMAP-Rule" id="MF_00457"/>
    </source>
</evidence>
<protein>
    <recommendedName>
        <fullName evidence="2">UPF0173 metal-dependent hydrolase SAMN05660462_01679</fullName>
    </recommendedName>
</protein>
<dbReference type="InterPro" id="IPR036866">
    <property type="entry name" value="RibonucZ/Hydroxyglut_hydro"/>
</dbReference>
<dbReference type="Pfam" id="PF12706">
    <property type="entry name" value="Lactamase_B_2"/>
    <property type="match status" value="1"/>
</dbReference>
<dbReference type="InterPro" id="IPR022877">
    <property type="entry name" value="UPF0173"/>
</dbReference>
<accession>A0A1H3PXV6</accession>
<dbReference type="NCBIfam" id="NF001911">
    <property type="entry name" value="PRK00685.1"/>
    <property type="match status" value="1"/>
</dbReference>
<sequence>MIIKYLSHSVVLLEGQKIKGIIDPFITGNPNCPLKLDDLEGITHIFVTHGHGDHLGDTVEIGKKWGSKIICNFEIGNYLERHNLNIHTMHIGGRVELDFGIVKMTPALHGSGIFDGTDIIYGGNPCGFLIQAEGRKIYHAGDTGLTMDMKLLEDEKIDLAFLPIGGNYTMDIEDAVKAVEFIKPKIVIPMHYDTFPVIKADPLSFKNKVKDTEVRALSFGDGIEL</sequence>
<evidence type="ECO:0000259" key="3">
    <source>
        <dbReference type="SMART" id="SM00849"/>
    </source>
</evidence>
<dbReference type="PANTHER" id="PTHR43546">
    <property type="entry name" value="UPF0173 METAL-DEPENDENT HYDROLASE MJ1163-RELATED"/>
    <property type="match status" value="1"/>
</dbReference>
<dbReference type="EMBL" id="FNQE01000017">
    <property type="protein sequence ID" value="SDZ05768.1"/>
    <property type="molecule type" value="Genomic_DNA"/>
</dbReference>
<reference evidence="4 5" key="1">
    <citation type="submission" date="2016-10" db="EMBL/GenBank/DDBJ databases">
        <authorList>
            <person name="de Groot N.N."/>
        </authorList>
    </citation>
    <scope>NUCLEOTIDE SEQUENCE [LARGE SCALE GENOMIC DNA]</scope>
    <source>
        <strain evidence="4 5">DSM 21650</strain>
    </source>
</reference>
<dbReference type="InterPro" id="IPR050114">
    <property type="entry name" value="UPF0173_UPF0282_UlaG_hydrolase"/>
</dbReference>
<dbReference type="OrthoDB" id="9789133at2"/>
<dbReference type="AlphaFoldDB" id="A0A1H3PXV6"/>